<comment type="pathway">
    <text evidence="1 8">Cofactor biosynthesis; (R)-pantothenate biosynthesis; (R)-pantothenate from (R)-pantoate and beta-alanine: step 1/1.</text>
</comment>
<dbReference type="InterPro" id="IPR004821">
    <property type="entry name" value="Cyt_trans-like"/>
</dbReference>
<evidence type="ECO:0000256" key="5">
    <source>
        <dbReference type="ARBA" id="ARBA00022741"/>
    </source>
</evidence>
<dbReference type="InterPro" id="IPR042176">
    <property type="entry name" value="Pantoate_ligase_C"/>
</dbReference>
<comment type="caution">
    <text evidence="8">Lacks conserved residue(s) required for the propagation of feature annotation.</text>
</comment>
<keyword evidence="4 8" id="KW-0566">Pantothenate biosynthesis</keyword>
<sequence>MKIFSEKHQITQAIDALKAEKLTLGLVPTMGALHDGHLALVKQALANNDKVAVSIFVNPTQFDNADDLVKYPRTFEQDIELLKTISETDILVYAPTIDDVYEGNTVSEKFEFDGLEFEMEGKFRQGHFDGVGTIVKRLFEIIKPDNAYFGEKDFQQLQIIKKLVEKYNMPLNIIGCPIHREASGLAMSSRNTRLKSAYKNAAPFIYKTLKTAKLHFGTKSAAKVSQWVEKQFEAHDLLRLEYFIIAEESTLKTVKRKTNNTKYRAFIAVYADDIRLIDNIALN</sequence>
<keyword evidence="10" id="KW-1185">Reference proteome</keyword>
<feature type="binding site" evidence="8">
    <location>
        <begin position="150"/>
        <end position="153"/>
    </location>
    <ligand>
        <name>ATP</name>
        <dbReference type="ChEBI" id="CHEBI:30616"/>
    </ligand>
</feature>
<dbReference type="NCBIfam" id="TIGR00125">
    <property type="entry name" value="cyt_tran_rel"/>
    <property type="match status" value="1"/>
</dbReference>
<keyword evidence="8" id="KW-0963">Cytoplasm</keyword>
<evidence type="ECO:0000256" key="8">
    <source>
        <dbReference type="HAMAP-Rule" id="MF_00158"/>
    </source>
</evidence>
<dbReference type="Gene3D" id="3.40.50.620">
    <property type="entry name" value="HUPs"/>
    <property type="match status" value="1"/>
</dbReference>
<evidence type="ECO:0000256" key="4">
    <source>
        <dbReference type="ARBA" id="ARBA00022655"/>
    </source>
</evidence>
<feature type="binding site" evidence="8">
    <location>
        <begin position="30"/>
        <end position="37"/>
    </location>
    <ligand>
        <name>ATP</name>
        <dbReference type="ChEBI" id="CHEBI:30616"/>
    </ligand>
</feature>
<comment type="caution">
    <text evidence="9">The sequence shown here is derived from an EMBL/GenBank/DDBJ whole genome shotgun (WGS) entry which is preliminary data.</text>
</comment>
<evidence type="ECO:0000256" key="2">
    <source>
        <dbReference type="ARBA" id="ARBA00009256"/>
    </source>
</evidence>
<dbReference type="EC" id="6.3.2.1" evidence="8"/>
<comment type="catalytic activity">
    <reaction evidence="7 8">
        <text>(R)-pantoate + beta-alanine + ATP = (R)-pantothenate + AMP + diphosphate + H(+)</text>
        <dbReference type="Rhea" id="RHEA:10912"/>
        <dbReference type="ChEBI" id="CHEBI:15378"/>
        <dbReference type="ChEBI" id="CHEBI:15980"/>
        <dbReference type="ChEBI" id="CHEBI:29032"/>
        <dbReference type="ChEBI" id="CHEBI:30616"/>
        <dbReference type="ChEBI" id="CHEBI:33019"/>
        <dbReference type="ChEBI" id="CHEBI:57966"/>
        <dbReference type="ChEBI" id="CHEBI:456215"/>
        <dbReference type="EC" id="6.3.2.1"/>
    </reaction>
</comment>
<comment type="miscellaneous">
    <text evidence="8">The reaction proceeds by a bi uni uni bi ping pong mechanism.</text>
</comment>
<dbReference type="Proteomes" id="UP001597011">
    <property type="component" value="Unassembled WGS sequence"/>
</dbReference>
<dbReference type="SUPFAM" id="SSF52374">
    <property type="entry name" value="Nucleotidylyl transferase"/>
    <property type="match status" value="1"/>
</dbReference>
<dbReference type="EMBL" id="JBHTIB010000002">
    <property type="protein sequence ID" value="MFD0834563.1"/>
    <property type="molecule type" value="Genomic_DNA"/>
</dbReference>
<comment type="similarity">
    <text evidence="2 8">Belongs to the pantothenate synthetase family.</text>
</comment>
<protein>
    <recommendedName>
        <fullName evidence="8">Pantothenate synthetase</fullName>
        <shortName evidence="8">PS</shortName>
        <ecNumber evidence="8">6.3.2.1</ecNumber>
    </recommendedName>
    <alternativeName>
        <fullName evidence="8">Pantoate--beta-alanine ligase</fullName>
    </alternativeName>
    <alternativeName>
        <fullName evidence="8">Pantoate-activating enzyme</fullName>
    </alternativeName>
</protein>
<reference evidence="10" key="1">
    <citation type="journal article" date="2019" name="Int. J. Syst. Evol. Microbiol.">
        <title>The Global Catalogue of Microorganisms (GCM) 10K type strain sequencing project: providing services to taxonomists for standard genome sequencing and annotation.</title>
        <authorList>
            <consortium name="The Broad Institute Genomics Platform"/>
            <consortium name="The Broad Institute Genome Sequencing Center for Infectious Disease"/>
            <person name="Wu L."/>
            <person name="Ma J."/>
        </authorList>
    </citation>
    <scope>NUCLEOTIDE SEQUENCE [LARGE SCALE GENOMIC DNA]</scope>
    <source>
        <strain evidence="10">CCUG 60529</strain>
    </source>
</reference>
<comment type="subcellular location">
    <subcellularLocation>
        <location evidence="8">Cytoplasm</location>
    </subcellularLocation>
</comment>
<evidence type="ECO:0000256" key="3">
    <source>
        <dbReference type="ARBA" id="ARBA00022598"/>
    </source>
</evidence>
<keyword evidence="6 8" id="KW-0067">ATP-binding</keyword>
<dbReference type="Pfam" id="PF02569">
    <property type="entry name" value="Pantoate_ligase"/>
    <property type="match status" value="1"/>
</dbReference>
<evidence type="ECO:0000256" key="7">
    <source>
        <dbReference type="ARBA" id="ARBA00048258"/>
    </source>
</evidence>
<accession>A0ABW3BPG0</accession>
<dbReference type="Gene3D" id="3.30.1300.10">
    <property type="entry name" value="Pantoate-beta-alanine ligase, C-terminal domain"/>
    <property type="match status" value="1"/>
</dbReference>
<dbReference type="InterPro" id="IPR003721">
    <property type="entry name" value="Pantoate_ligase"/>
</dbReference>
<feature type="active site" description="Proton donor" evidence="8">
    <location>
        <position position="37"/>
    </location>
</feature>
<evidence type="ECO:0000313" key="9">
    <source>
        <dbReference type="EMBL" id="MFD0834563.1"/>
    </source>
</evidence>
<name>A0ABW3BPG0_9FLAO</name>
<dbReference type="NCBIfam" id="TIGR00018">
    <property type="entry name" value="panC"/>
    <property type="match status" value="1"/>
</dbReference>
<keyword evidence="5 8" id="KW-0547">Nucleotide-binding</keyword>
<dbReference type="PANTHER" id="PTHR21299">
    <property type="entry name" value="CYTIDYLATE KINASE/PANTOATE-BETA-ALANINE LIGASE"/>
    <property type="match status" value="1"/>
</dbReference>
<dbReference type="PANTHER" id="PTHR21299:SF1">
    <property type="entry name" value="PANTOATE--BETA-ALANINE LIGASE"/>
    <property type="match status" value="1"/>
</dbReference>
<dbReference type="RefSeq" id="WP_379938949.1">
    <property type="nucleotide sequence ID" value="NZ_JBHTIB010000002.1"/>
</dbReference>
<comment type="subunit">
    <text evidence="8">Homodimer.</text>
</comment>
<feature type="binding site" evidence="8">
    <location>
        <begin position="187"/>
        <end position="190"/>
    </location>
    <ligand>
        <name>ATP</name>
        <dbReference type="ChEBI" id="CHEBI:30616"/>
    </ligand>
</feature>
<evidence type="ECO:0000313" key="10">
    <source>
        <dbReference type="Proteomes" id="UP001597011"/>
    </source>
</evidence>
<dbReference type="InterPro" id="IPR014729">
    <property type="entry name" value="Rossmann-like_a/b/a_fold"/>
</dbReference>
<dbReference type="GO" id="GO:0004592">
    <property type="term" value="F:pantoate-beta-alanine ligase activity"/>
    <property type="evidence" value="ECO:0007669"/>
    <property type="project" value="UniProtKB-EC"/>
</dbReference>
<feature type="binding site" evidence="8">
    <location>
        <position position="61"/>
    </location>
    <ligand>
        <name>(R)-pantoate</name>
        <dbReference type="ChEBI" id="CHEBI:15980"/>
    </ligand>
</feature>
<dbReference type="HAMAP" id="MF_00158">
    <property type="entry name" value="PanC"/>
    <property type="match status" value="1"/>
</dbReference>
<proteinExistence type="inferred from homology"/>
<comment type="function">
    <text evidence="8">Catalyzes the condensation of pantoate with beta-alanine in an ATP-dependent reaction via a pantoyl-adenylate intermediate.</text>
</comment>
<feature type="binding site" evidence="8">
    <location>
        <position position="61"/>
    </location>
    <ligand>
        <name>beta-alanine</name>
        <dbReference type="ChEBI" id="CHEBI:57966"/>
    </ligand>
</feature>
<gene>
    <name evidence="8 9" type="primary">panC</name>
    <name evidence="9" type="ORF">ACFQ0I_02200</name>
</gene>
<evidence type="ECO:0000256" key="6">
    <source>
        <dbReference type="ARBA" id="ARBA00022840"/>
    </source>
</evidence>
<feature type="binding site" evidence="8">
    <location>
        <position position="156"/>
    </location>
    <ligand>
        <name>(R)-pantoate</name>
        <dbReference type="ChEBI" id="CHEBI:15980"/>
    </ligand>
</feature>
<organism evidence="9 10">
    <name type="scientific">Mariniflexile aquimaris</name>
    <dbReference type="NCBI Taxonomy" id="881009"/>
    <lineage>
        <taxon>Bacteria</taxon>
        <taxon>Pseudomonadati</taxon>
        <taxon>Bacteroidota</taxon>
        <taxon>Flavobacteriia</taxon>
        <taxon>Flavobacteriales</taxon>
        <taxon>Flavobacteriaceae</taxon>
        <taxon>Mariniflexile</taxon>
    </lineage>
</organism>
<evidence type="ECO:0000256" key="1">
    <source>
        <dbReference type="ARBA" id="ARBA00004990"/>
    </source>
</evidence>
<keyword evidence="3 8" id="KW-0436">Ligase</keyword>